<keyword evidence="2" id="KW-0540">Nuclease</keyword>
<keyword evidence="2" id="KW-0255">Endonuclease</keyword>
<dbReference type="InterPro" id="IPR005135">
    <property type="entry name" value="Endo/exonuclease/phosphatase"/>
</dbReference>
<proteinExistence type="predicted"/>
<dbReference type="Gene3D" id="3.60.10.10">
    <property type="entry name" value="Endonuclease/exonuclease/phosphatase"/>
    <property type="match status" value="1"/>
</dbReference>
<dbReference type="EMBL" id="CP032157">
    <property type="protein sequence ID" value="AXY78750.1"/>
    <property type="molecule type" value="Genomic_DNA"/>
</dbReference>
<dbReference type="CDD" id="cd09083">
    <property type="entry name" value="EEP-1"/>
    <property type="match status" value="1"/>
</dbReference>
<evidence type="ECO:0000259" key="1">
    <source>
        <dbReference type="Pfam" id="PF03372"/>
    </source>
</evidence>
<reference evidence="2 3" key="1">
    <citation type="submission" date="2018-09" db="EMBL/GenBank/DDBJ databases">
        <title>Genome sequencing of strain 6GH32-13.</title>
        <authorList>
            <person name="Weon H.-Y."/>
            <person name="Heo J."/>
            <person name="Kwon S.-W."/>
        </authorList>
    </citation>
    <scope>NUCLEOTIDE SEQUENCE [LARGE SCALE GENOMIC DNA]</scope>
    <source>
        <strain evidence="2 3">5GH32-13</strain>
    </source>
</reference>
<dbReference type="Proteomes" id="UP000263900">
    <property type="component" value="Chromosome"/>
</dbReference>
<dbReference type="GO" id="GO:0000175">
    <property type="term" value="F:3'-5'-RNA exonuclease activity"/>
    <property type="evidence" value="ECO:0007669"/>
    <property type="project" value="TreeGrafter"/>
</dbReference>
<dbReference type="PANTHER" id="PTHR12121">
    <property type="entry name" value="CARBON CATABOLITE REPRESSOR PROTEIN 4"/>
    <property type="match status" value="1"/>
</dbReference>
<dbReference type="PANTHER" id="PTHR12121:SF36">
    <property type="entry name" value="ENDONUCLEASE_EXONUCLEASE_PHOSPHATASE DOMAIN-CONTAINING PROTEIN"/>
    <property type="match status" value="1"/>
</dbReference>
<dbReference type="SUPFAM" id="SSF56219">
    <property type="entry name" value="DNase I-like"/>
    <property type="match status" value="1"/>
</dbReference>
<dbReference type="KEGG" id="pseg:D3H65_23375"/>
<protein>
    <submittedName>
        <fullName evidence="2">Endonuclease/exonuclease/phosphatase family protein</fullName>
    </submittedName>
</protein>
<dbReference type="InterPro" id="IPR050410">
    <property type="entry name" value="CCR4/nocturin_mRNA_transcr"/>
</dbReference>
<name>A0A3B7N088_9BACT</name>
<dbReference type="OrthoDB" id="9793162at2"/>
<evidence type="ECO:0000313" key="2">
    <source>
        <dbReference type="EMBL" id="AXY78750.1"/>
    </source>
</evidence>
<dbReference type="InterPro" id="IPR036691">
    <property type="entry name" value="Endo/exonu/phosph_ase_sf"/>
</dbReference>
<dbReference type="GO" id="GO:0004519">
    <property type="term" value="F:endonuclease activity"/>
    <property type="evidence" value="ECO:0007669"/>
    <property type="project" value="UniProtKB-KW"/>
</dbReference>
<dbReference type="Pfam" id="PF03372">
    <property type="entry name" value="Exo_endo_phos"/>
    <property type="match status" value="1"/>
</dbReference>
<keyword evidence="2" id="KW-0378">Hydrolase</keyword>
<feature type="domain" description="Endonuclease/exonuclease/phosphatase" evidence="1">
    <location>
        <begin position="24"/>
        <end position="264"/>
    </location>
</feature>
<sequence length="274" mass="31086">MKAILIVLILFVTQVSAQDIRIASYNLRYDNKGDSGNLWTSRYPIISALVQFHDFDIFGTQEGLRHQIDTLSANLPGYAWYGLGRDDGQAKGEHSAIFYKKDKYKVLAKGDFWLSETPDKPGPGWDARLNRICSWLQLQDAKSKKKFYVFNVHYDHQGVRARQESSKLILEKIKTIAGDSPVLLTGDFNGDHNSQWYQTIAGSEVLADTYRAVKKPYANNGSFNSFRTPSSTAIIDHIFVTKQFSVKRWGILTDSYFGKYPSDHFPVVADVTLK</sequence>
<accession>A0A3B7N088</accession>
<evidence type="ECO:0000313" key="3">
    <source>
        <dbReference type="Proteomes" id="UP000263900"/>
    </source>
</evidence>
<organism evidence="2 3">
    <name type="scientific">Paraflavitalea soli</name>
    <dbReference type="NCBI Taxonomy" id="2315862"/>
    <lineage>
        <taxon>Bacteria</taxon>
        <taxon>Pseudomonadati</taxon>
        <taxon>Bacteroidota</taxon>
        <taxon>Chitinophagia</taxon>
        <taxon>Chitinophagales</taxon>
        <taxon>Chitinophagaceae</taxon>
        <taxon>Paraflavitalea</taxon>
    </lineage>
</organism>
<keyword evidence="3" id="KW-1185">Reference proteome</keyword>
<gene>
    <name evidence="2" type="ORF">D3H65_23375</name>
</gene>
<keyword evidence="2" id="KW-0269">Exonuclease</keyword>
<dbReference type="AlphaFoldDB" id="A0A3B7N088"/>